<name>J4H3P7_9APHY</name>
<dbReference type="GO" id="GO:0005662">
    <property type="term" value="C:DNA replication factor A complex"/>
    <property type="evidence" value="ECO:0007669"/>
    <property type="project" value="UniProtKB-ARBA"/>
</dbReference>
<dbReference type="NCBIfam" id="TIGR00617">
    <property type="entry name" value="rpa1"/>
    <property type="match status" value="1"/>
</dbReference>
<dbReference type="Gene3D" id="2.40.50.140">
    <property type="entry name" value="Nucleic acid-binding proteins"/>
    <property type="match status" value="4"/>
</dbReference>
<evidence type="ECO:0000256" key="10">
    <source>
        <dbReference type="SAM" id="MobiDB-lite"/>
    </source>
</evidence>
<dbReference type="Pfam" id="PF08646">
    <property type="entry name" value="Rep_fac-A_C"/>
    <property type="match status" value="1"/>
</dbReference>
<dbReference type="FunFam" id="2.40.50.140:FF:000117">
    <property type="entry name" value="Replication protein A subunit"/>
    <property type="match status" value="1"/>
</dbReference>
<dbReference type="OrthoDB" id="1751331at2759"/>
<evidence type="ECO:0000256" key="5">
    <source>
        <dbReference type="ARBA" id="ARBA00022771"/>
    </source>
</evidence>
<dbReference type="InterPro" id="IPR007199">
    <property type="entry name" value="Rep_factor-A_N"/>
</dbReference>
<evidence type="ECO:0000256" key="3">
    <source>
        <dbReference type="ARBA" id="ARBA00022705"/>
    </source>
</evidence>
<keyword evidence="4 9" id="KW-0479">Metal-binding</keyword>
<dbReference type="InterPro" id="IPR013955">
    <property type="entry name" value="Rep_factor-A_C"/>
</dbReference>
<evidence type="ECO:0000256" key="4">
    <source>
        <dbReference type="ARBA" id="ARBA00022723"/>
    </source>
</evidence>
<dbReference type="GO" id="GO:0006310">
    <property type="term" value="P:DNA recombination"/>
    <property type="evidence" value="ECO:0007669"/>
    <property type="project" value="InterPro"/>
</dbReference>
<keyword evidence="6 9" id="KW-0862">Zinc</keyword>
<dbReference type="PANTHER" id="PTHR47165:SF4">
    <property type="entry name" value="OS03G0429900 PROTEIN"/>
    <property type="match status" value="1"/>
</dbReference>
<dbReference type="InterPro" id="IPR004591">
    <property type="entry name" value="Rfa1"/>
</dbReference>
<evidence type="ECO:0000256" key="9">
    <source>
        <dbReference type="RuleBase" id="RU364130"/>
    </source>
</evidence>
<evidence type="ECO:0000259" key="14">
    <source>
        <dbReference type="Pfam" id="PF16900"/>
    </source>
</evidence>
<dbReference type="FunFam" id="2.40.50.140:FF:000041">
    <property type="entry name" value="Replication protein A subunit"/>
    <property type="match status" value="1"/>
</dbReference>
<dbReference type="GO" id="GO:0007004">
    <property type="term" value="P:telomere maintenance via telomerase"/>
    <property type="evidence" value="ECO:0007669"/>
    <property type="project" value="UniProtKB-ARBA"/>
</dbReference>
<dbReference type="STRING" id="599839.J4H3P7"/>
<evidence type="ECO:0000259" key="11">
    <source>
        <dbReference type="Pfam" id="PF01336"/>
    </source>
</evidence>
<proteinExistence type="inferred from homology"/>
<evidence type="ECO:0000256" key="7">
    <source>
        <dbReference type="ARBA" id="ARBA00023125"/>
    </source>
</evidence>
<keyword evidence="5 9" id="KW-0863">Zinc-finger</keyword>
<dbReference type="FunFam" id="2.40.50.140:FF:000064">
    <property type="entry name" value="Replication protein A subunit"/>
    <property type="match status" value="1"/>
</dbReference>
<keyword evidence="3 9" id="KW-0235">DNA replication</keyword>
<comment type="subcellular location">
    <subcellularLocation>
        <location evidence="1 9">Nucleus</location>
    </subcellularLocation>
</comment>
<feature type="compositionally biased region" description="Low complexity" evidence="10">
    <location>
        <begin position="138"/>
        <end position="164"/>
    </location>
</feature>
<dbReference type="GO" id="GO:0006260">
    <property type="term" value="P:DNA replication"/>
    <property type="evidence" value="ECO:0007669"/>
    <property type="project" value="UniProtKB-KW"/>
</dbReference>
<dbReference type="GO" id="GO:0003677">
    <property type="term" value="F:DNA binding"/>
    <property type="evidence" value="ECO:0007669"/>
    <property type="project" value="UniProtKB-KW"/>
</dbReference>
<dbReference type="FunFam" id="2.40.50.140:FF:000090">
    <property type="entry name" value="Replication protein A subunit"/>
    <property type="match status" value="1"/>
</dbReference>
<evidence type="ECO:0000259" key="12">
    <source>
        <dbReference type="Pfam" id="PF04057"/>
    </source>
</evidence>
<evidence type="ECO:0000313" key="16">
    <source>
        <dbReference type="Proteomes" id="UP000006352"/>
    </source>
</evidence>
<dbReference type="GO" id="GO:0000781">
    <property type="term" value="C:chromosome, telomeric region"/>
    <property type="evidence" value="ECO:0007669"/>
    <property type="project" value="UniProtKB-ARBA"/>
</dbReference>
<dbReference type="InterPro" id="IPR031657">
    <property type="entry name" value="REPA_OB_2"/>
</dbReference>
<comment type="similarity">
    <text evidence="2 9">Belongs to the replication factor A protein 1 family.</text>
</comment>
<dbReference type="PANTHER" id="PTHR47165">
    <property type="entry name" value="OS03G0429900 PROTEIN"/>
    <property type="match status" value="1"/>
</dbReference>
<feature type="region of interest" description="Disordered" evidence="10">
    <location>
        <begin position="115"/>
        <end position="168"/>
    </location>
</feature>
<dbReference type="EMBL" id="HE797121">
    <property type="protein sequence ID" value="CCM03614.1"/>
    <property type="molecule type" value="Genomic_DNA"/>
</dbReference>
<dbReference type="HOGENOM" id="CLU_012393_2_1_1"/>
<dbReference type="InterPro" id="IPR012340">
    <property type="entry name" value="NA-bd_OB-fold"/>
</dbReference>
<evidence type="ECO:0000256" key="6">
    <source>
        <dbReference type="ARBA" id="ARBA00022833"/>
    </source>
</evidence>
<dbReference type="CDD" id="cd04474">
    <property type="entry name" value="RPA1_DBD_A"/>
    <property type="match status" value="1"/>
</dbReference>
<dbReference type="InParanoid" id="J4H3P7"/>
<feature type="domain" description="Replication factor A C-terminal" evidence="13">
    <location>
        <begin position="453"/>
        <end position="598"/>
    </location>
</feature>
<feature type="domain" description="Replication protein A OB" evidence="14">
    <location>
        <begin position="293"/>
        <end position="390"/>
    </location>
</feature>
<dbReference type="RefSeq" id="XP_012182897.1">
    <property type="nucleotide sequence ID" value="XM_012327507.1"/>
</dbReference>
<evidence type="ECO:0000256" key="2">
    <source>
        <dbReference type="ARBA" id="ARBA00005690"/>
    </source>
</evidence>
<dbReference type="FunCoup" id="J4H3P7">
    <property type="interactions" value="668"/>
</dbReference>
<gene>
    <name evidence="15" type="ORF">FIBRA_05754</name>
</gene>
<dbReference type="SUPFAM" id="SSF50249">
    <property type="entry name" value="Nucleic acid-binding proteins"/>
    <property type="match status" value="4"/>
</dbReference>
<keyword evidence="7 9" id="KW-0238">DNA-binding</keyword>
<dbReference type="CDD" id="cd04477">
    <property type="entry name" value="RPA1N"/>
    <property type="match status" value="1"/>
</dbReference>
<protein>
    <recommendedName>
        <fullName evidence="9">Replication protein A subunit</fullName>
    </recommendedName>
</protein>
<dbReference type="CDD" id="cd04475">
    <property type="entry name" value="RPA1_DBD_B"/>
    <property type="match status" value="1"/>
</dbReference>
<dbReference type="Pfam" id="PF01336">
    <property type="entry name" value="tRNA_anti-codon"/>
    <property type="match status" value="1"/>
</dbReference>
<organism evidence="15 16">
    <name type="scientific">Fibroporia radiculosa</name>
    <dbReference type="NCBI Taxonomy" id="599839"/>
    <lineage>
        <taxon>Eukaryota</taxon>
        <taxon>Fungi</taxon>
        <taxon>Dikarya</taxon>
        <taxon>Basidiomycota</taxon>
        <taxon>Agaricomycotina</taxon>
        <taxon>Agaricomycetes</taxon>
        <taxon>Polyporales</taxon>
        <taxon>Fibroporiaceae</taxon>
        <taxon>Fibroporia</taxon>
    </lineage>
</organism>
<reference evidence="15 16" key="1">
    <citation type="journal article" date="2012" name="Appl. Environ. Microbiol.">
        <title>Short-read sequencing for genomic analysis of the brown rot fungus Fibroporia radiculosa.</title>
        <authorList>
            <person name="Tang J.D."/>
            <person name="Perkins A.D."/>
            <person name="Sonstegard T.S."/>
            <person name="Schroeder S.G."/>
            <person name="Burgess S.C."/>
            <person name="Diehl S.V."/>
        </authorList>
    </citation>
    <scope>NUCLEOTIDE SEQUENCE [LARGE SCALE GENOMIC DNA]</scope>
    <source>
        <strain evidence="15 16">TFFH 294</strain>
    </source>
</reference>
<dbReference type="GO" id="GO:0006281">
    <property type="term" value="P:DNA repair"/>
    <property type="evidence" value="ECO:0007669"/>
    <property type="project" value="InterPro"/>
</dbReference>
<feature type="compositionally biased region" description="Polar residues" evidence="10">
    <location>
        <begin position="115"/>
        <end position="127"/>
    </location>
</feature>
<keyword evidence="16" id="KW-1185">Reference proteome</keyword>
<comment type="subunit">
    <text evidence="9">Component of the heterotrimeric canonical replication protein A complex (RPA).</text>
</comment>
<dbReference type="GeneID" id="24098525"/>
<dbReference type="CDD" id="cd04476">
    <property type="entry name" value="RPA1_DBD_C"/>
    <property type="match status" value="1"/>
</dbReference>
<feature type="domain" description="Replication factor-A protein 1 N-terminal" evidence="12">
    <location>
        <begin position="25"/>
        <end position="110"/>
    </location>
</feature>
<comment type="function">
    <text evidence="9">As part of the replication protein A (RPA/RP-A), a single-stranded DNA-binding heterotrimeric complex, may play an essential role in DNA replication, recombination and repair. Binds and stabilizes single-stranded DNA intermediates, preventing complementary DNA reannealing and recruiting different proteins involved in DNA metabolism.</text>
</comment>
<feature type="domain" description="OB" evidence="11">
    <location>
        <begin position="187"/>
        <end position="267"/>
    </location>
</feature>
<dbReference type="Pfam" id="PF16900">
    <property type="entry name" value="REPA_OB_2"/>
    <property type="match status" value="1"/>
</dbReference>
<accession>J4H3P7</accession>
<dbReference type="GO" id="GO:0008270">
    <property type="term" value="F:zinc ion binding"/>
    <property type="evidence" value="ECO:0007669"/>
    <property type="project" value="UniProtKB-KW"/>
</dbReference>
<evidence type="ECO:0000259" key="13">
    <source>
        <dbReference type="Pfam" id="PF08646"/>
    </source>
</evidence>
<dbReference type="InterPro" id="IPR047192">
    <property type="entry name" value="Euk_RPA1_DBD_C"/>
</dbReference>
<dbReference type="AlphaFoldDB" id="J4H3P7"/>
<dbReference type="Proteomes" id="UP000006352">
    <property type="component" value="Unassembled WGS sequence"/>
</dbReference>
<dbReference type="Pfam" id="PF04057">
    <property type="entry name" value="Rep-A_N"/>
    <property type="match status" value="1"/>
</dbReference>
<evidence type="ECO:0000256" key="8">
    <source>
        <dbReference type="ARBA" id="ARBA00023242"/>
    </source>
</evidence>
<evidence type="ECO:0000256" key="1">
    <source>
        <dbReference type="ARBA" id="ARBA00004123"/>
    </source>
</evidence>
<sequence length="609" mass="67727">MAHQLTGGACIRLNEPIGGDDELFNMRPTVQFLSFKKVVPAPGSSATVDRYRVIISDGEHFLQAMLATQLNHLVEDEKITKHSIATIEKFTCNLVQDKRLLIILSLQIVAKDSSKIGNPTPIQSPSGPNAAGALPQKTAPAASTSTMTARPPPAALAQQPPRQQTRNGRNTVYPIESLSPYQNHWMIKARVSQKSDVKTWSNQRGEGKLFSVTLMDETGEIKGTGFNNAVDELYDKFQEGKVYFVSKARVNLAKKKFSNVQNEYELTFERNTEVEECHDVTNVPTVRYNFVDIGKLSEITKDSVCDVIGVVKDVGQLGEITSKTTNKTVSKRDLTLVDRSGFSVRLTLWGKQAETFVAEDQPVIAFKGVKVGDFGGRTLSMFSSSTMQVNPDIPDAHALRGWFDAAGVDQNYQAQSSSGGGGGGSYGQFERAEILPVNTVKEREMGMSDKPDFFLCRATIMHLKTENIAYPACHTDGCNKKVIEGHDGWRCERCDRSWEKPQYRYIVSLAAADYSGQAWLQGFNDAGQVIFDSKSADEVVEVKDRDDVAFNKIVEQAMGKTYNFVCRAKQETFNDSTRIRYSIQRILPVSYKEEGAYLANLLRRSDWAR</sequence>
<keyword evidence="8 9" id="KW-0539">Nucleus</keyword>
<evidence type="ECO:0000313" key="15">
    <source>
        <dbReference type="EMBL" id="CCM03614.1"/>
    </source>
</evidence>
<dbReference type="InterPro" id="IPR004365">
    <property type="entry name" value="NA-bd_OB_tRNA"/>
</dbReference>